<evidence type="ECO:0000313" key="2">
    <source>
        <dbReference type="Proteomes" id="UP001066276"/>
    </source>
</evidence>
<dbReference type="AlphaFoldDB" id="A0AAV7MU05"/>
<reference evidence="1" key="1">
    <citation type="journal article" date="2022" name="bioRxiv">
        <title>Sequencing and chromosome-scale assembly of the giantPleurodeles waltlgenome.</title>
        <authorList>
            <person name="Brown T."/>
            <person name="Elewa A."/>
            <person name="Iarovenko S."/>
            <person name="Subramanian E."/>
            <person name="Araus A.J."/>
            <person name="Petzold A."/>
            <person name="Susuki M."/>
            <person name="Suzuki K.-i.T."/>
            <person name="Hayashi T."/>
            <person name="Toyoda A."/>
            <person name="Oliveira C."/>
            <person name="Osipova E."/>
            <person name="Leigh N.D."/>
            <person name="Simon A."/>
            <person name="Yun M.H."/>
        </authorList>
    </citation>
    <scope>NUCLEOTIDE SEQUENCE</scope>
    <source>
        <strain evidence="1">20211129_DDA</strain>
        <tissue evidence="1">Liver</tissue>
    </source>
</reference>
<protein>
    <submittedName>
        <fullName evidence="1">Uncharacterized protein</fullName>
    </submittedName>
</protein>
<dbReference type="Proteomes" id="UP001066276">
    <property type="component" value="Chromosome 9"/>
</dbReference>
<organism evidence="1 2">
    <name type="scientific">Pleurodeles waltl</name>
    <name type="common">Iberian ribbed newt</name>
    <dbReference type="NCBI Taxonomy" id="8319"/>
    <lineage>
        <taxon>Eukaryota</taxon>
        <taxon>Metazoa</taxon>
        <taxon>Chordata</taxon>
        <taxon>Craniata</taxon>
        <taxon>Vertebrata</taxon>
        <taxon>Euteleostomi</taxon>
        <taxon>Amphibia</taxon>
        <taxon>Batrachia</taxon>
        <taxon>Caudata</taxon>
        <taxon>Salamandroidea</taxon>
        <taxon>Salamandridae</taxon>
        <taxon>Pleurodelinae</taxon>
        <taxon>Pleurodeles</taxon>
    </lineage>
</organism>
<accession>A0AAV7MU05</accession>
<dbReference type="EMBL" id="JANPWB010000013">
    <property type="protein sequence ID" value="KAJ1107235.1"/>
    <property type="molecule type" value="Genomic_DNA"/>
</dbReference>
<comment type="caution">
    <text evidence="1">The sequence shown here is derived from an EMBL/GenBank/DDBJ whole genome shotgun (WGS) entry which is preliminary data.</text>
</comment>
<name>A0AAV7MU05_PLEWA</name>
<evidence type="ECO:0000313" key="1">
    <source>
        <dbReference type="EMBL" id="KAJ1107235.1"/>
    </source>
</evidence>
<gene>
    <name evidence="1" type="ORF">NDU88_004628</name>
</gene>
<sequence length="85" mass="9748">MAAYYKNPEIKDSSPCCGGLKPLHLSGTQTGRRRRRATDRGSCLWCLTSARITRRLGHHFTQRYCVGRRRKGATSGRSRRREPRS</sequence>
<keyword evidence="2" id="KW-1185">Reference proteome</keyword>
<proteinExistence type="predicted"/>